<evidence type="ECO:0008006" key="3">
    <source>
        <dbReference type="Google" id="ProtNLM"/>
    </source>
</evidence>
<dbReference type="SUPFAM" id="SSF52980">
    <property type="entry name" value="Restriction endonuclease-like"/>
    <property type="match status" value="1"/>
</dbReference>
<accession>A0A423GLI9</accession>
<protein>
    <recommendedName>
        <fullName evidence="3">Transposase</fullName>
    </recommendedName>
</protein>
<dbReference type="InterPro" id="IPR011856">
    <property type="entry name" value="tRNA_endonuc-like_dom_sf"/>
</dbReference>
<evidence type="ECO:0000313" key="2">
    <source>
        <dbReference type="Proteomes" id="UP000284684"/>
    </source>
</evidence>
<reference evidence="1 2" key="1">
    <citation type="submission" date="2016-10" db="EMBL/GenBank/DDBJ databases">
        <title>Comparative genome analysis of multiple Pseudomonas spp. focuses on biocontrol and plant growth promoting traits.</title>
        <authorList>
            <person name="Tao X.-Y."/>
            <person name="Taylor C.G."/>
        </authorList>
    </citation>
    <scope>NUCLEOTIDE SEQUENCE [LARGE SCALE GENOMIC DNA]</scope>
    <source>
        <strain evidence="1 2">37D10</strain>
    </source>
</reference>
<dbReference type="Proteomes" id="UP000284684">
    <property type="component" value="Unassembled WGS sequence"/>
</dbReference>
<dbReference type="GO" id="GO:0003676">
    <property type="term" value="F:nucleic acid binding"/>
    <property type="evidence" value="ECO:0007669"/>
    <property type="project" value="InterPro"/>
</dbReference>
<dbReference type="AlphaFoldDB" id="A0A423GLI9"/>
<organism evidence="1 2">
    <name type="scientific">Pseudomonas brassicacearum</name>
    <dbReference type="NCBI Taxonomy" id="930166"/>
    <lineage>
        <taxon>Bacteria</taxon>
        <taxon>Pseudomonadati</taxon>
        <taxon>Pseudomonadota</taxon>
        <taxon>Gammaproteobacteria</taxon>
        <taxon>Pseudomonadales</taxon>
        <taxon>Pseudomonadaceae</taxon>
        <taxon>Pseudomonas</taxon>
    </lineage>
</organism>
<comment type="caution">
    <text evidence="1">The sequence shown here is derived from an EMBL/GenBank/DDBJ whole genome shotgun (WGS) entry which is preliminary data.</text>
</comment>
<proteinExistence type="predicted"/>
<sequence length="80" mass="9072">MAKGIWEDYQPWLRVQVVPSHGRSRKVQGSKVDRVYQLLSDLEVGMWLQLDFSENVIDIREQSPLFPVSALEAIASSLAS</sequence>
<dbReference type="Gene3D" id="3.40.1350.10">
    <property type="match status" value="1"/>
</dbReference>
<name>A0A423GLI9_9PSED</name>
<gene>
    <name evidence="1" type="ORF">BK658_22310</name>
</gene>
<evidence type="ECO:0000313" key="1">
    <source>
        <dbReference type="EMBL" id="ROM92078.1"/>
    </source>
</evidence>
<dbReference type="InterPro" id="IPR011335">
    <property type="entry name" value="Restrct_endonuc-II-like"/>
</dbReference>
<dbReference type="EMBL" id="MOBI01000024">
    <property type="protein sequence ID" value="ROM92078.1"/>
    <property type="molecule type" value="Genomic_DNA"/>
</dbReference>